<accession>A0A2P2PKZ9</accession>
<dbReference type="PANTHER" id="PTHR35127">
    <property type="entry name" value="OS03G0736900 PROTEIN"/>
    <property type="match status" value="1"/>
</dbReference>
<protein>
    <submittedName>
        <fullName evidence="1">Uncharacterized protein</fullName>
    </submittedName>
</protein>
<proteinExistence type="predicted"/>
<name>A0A2P2PKZ9_RHIMU</name>
<dbReference type="AlphaFoldDB" id="A0A2P2PKZ9"/>
<sequence length="71" mass="7834">MASRSGASNTREWGIVVQGRGADCEPVCYLLKTTSANSGLGASWCTHFCLIKVKSFKETAKSQFRKCWLCQ</sequence>
<evidence type="ECO:0000313" key="1">
    <source>
        <dbReference type="EMBL" id="MBX55434.1"/>
    </source>
</evidence>
<reference evidence="1" key="1">
    <citation type="submission" date="2018-02" db="EMBL/GenBank/DDBJ databases">
        <title>Rhizophora mucronata_Transcriptome.</title>
        <authorList>
            <person name="Meera S.P."/>
            <person name="Sreeshan A."/>
            <person name="Augustine A."/>
        </authorList>
    </citation>
    <scope>NUCLEOTIDE SEQUENCE</scope>
    <source>
        <tissue evidence="1">Leaf</tissue>
    </source>
</reference>
<dbReference type="EMBL" id="GGEC01074950">
    <property type="protein sequence ID" value="MBX55434.1"/>
    <property type="molecule type" value="Transcribed_RNA"/>
</dbReference>
<dbReference type="PANTHER" id="PTHR35127:SF1">
    <property type="entry name" value="GENOME ASSEMBLY, CHROMOSOME: A10"/>
    <property type="match status" value="1"/>
</dbReference>
<organism evidence="1">
    <name type="scientific">Rhizophora mucronata</name>
    <name type="common">Asiatic mangrove</name>
    <dbReference type="NCBI Taxonomy" id="61149"/>
    <lineage>
        <taxon>Eukaryota</taxon>
        <taxon>Viridiplantae</taxon>
        <taxon>Streptophyta</taxon>
        <taxon>Embryophyta</taxon>
        <taxon>Tracheophyta</taxon>
        <taxon>Spermatophyta</taxon>
        <taxon>Magnoliopsida</taxon>
        <taxon>eudicotyledons</taxon>
        <taxon>Gunneridae</taxon>
        <taxon>Pentapetalae</taxon>
        <taxon>rosids</taxon>
        <taxon>fabids</taxon>
        <taxon>Malpighiales</taxon>
        <taxon>Rhizophoraceae</taxon>
        <taxon>Rhizophora</taxon>
    </lineage>
</organism>